<comment type="catalytic activity">
    <reaction evidence="1">
        <text>[protein]-peptidylproline (omega=180) = [protein]-peptidylproline (omega=0)</text>
        <dbReference type="Rhea" id="RHEA:16237"/>
        <dbReference type="Rhea" id="RHEA-COMP:10747"/>
        <dbReference type="Rhea" id="RHEA-COMP:10748"/>
        <dbReference type="ChEBI" id="CHEBI:83833"/>
        <dbReference type="ChEBI" id="CHEBI:83834"/>
        <dbReference type="EC" id="5.2.1.8"/>
    </reaction>
</comment>
<dbReference type="Gene3D" id="3.10.50.40">
    <property type="match status" value="1"/>
</dbReference>
<reference evidence="3" key="2">
    <citation type="journal article" date="2022" name="Hortic Res">
        <title>The genome of Dioscorea zingiberensis sheds light on the biosynthesis, origin and evolution of the medicinally important diosgenin saponins.</title>
        <authorList>
            <person name="Li Y."/>
            <person name="Tan C."/>
            <person name="Li Z."/>
            <person name="Guo J."/>
            <person name="Li S."/>
            <person name="Chen X."/>
            <person name="Wang C."/>
            <person name="Dai X."/>
            <person name="Yang H."/>
            <person name="Song W."/>
            <person name="Hou L."/>
            <person name="Xu J."/>
            <person name="Tong Z."/>
            <person name="Xu A."/>
            <person name="Yuan X."/>
            <person name="Wang W."/>
            <person name="Yang Q."/>
            <person name="Chen L."/>
            <person name="Sun Z."/>
            <person name="Wang K."/>
            <person name="Pan B."/>
            <person name="Chen J."/>
            <person name="Bao Y."/>
            <person name="Liu F."/>
            <person name="Qi X."/>
            <person name="Gang D.R."/>
            <person name="Wen J."/>
            <person name="Li J."/>
        </authorList>
    </citation>
    <scope>NUCLEOTIDE SEQUENCE</scope>
    <source>
        <strain evidence="3">Dzin_1.0</strain>
    </source>
</reference>
<dbReference type="InterPro" id="IPR001179">
    <property type="entry name" value="PPIase_FKBP_dom"/>
</dbReference>
<accession>A0A9D5D2S7</accession>
<evidence type="ECO:0000313" key="4">
    <source>
        <dbReference type="Proteomes" id="UP001085076"/>
    </source>
</evidence>
<organism evidence="3 4">
    <name type="scientific">Dioscorea zingiberensis</name>
    <dbReference type="NCBI Taxonomy" id="325984"/>
    <lineage>
        <taxon>Eukaryota</taxon>
        <taxon>Viridiplantae</taxon>
        <taxon>Streptophyta</taxon>
        <taxon>Embryophyta</taxon>
        <taxon>Tracheophyta</taxon>
        <taxon>Spermatophyta</taxon>
        <taxon>Magnoliopsida</taxon>
        <taxon>Liliopsida</taxon>
        <taxon>Dioscoreales</taxon>
        <taxon>Dioscoreaceae</taxon>
        <taxon>Dioscorea</taxon>
    </lineage>
</organism>
<evidence type="ECO:0000256" key="1">
    <source>
        <dbReference type="PROSITE-ProRule" id="PRU00277"/>
    </source>
</evidence>
<dbReference type="EMBL" id="JAGGNH010000001">
    <property type="protein sequence ID" value="KAJ0984351.1"/>
    <property type="molecule type" value="Genomic_DNA"/>
</dbReference>
<name>A0A9D5D2S7_9LILI</name>
<dbReference type="AlphaFoldDB" id="A0A9D5D2S7"/>
<proteinExistence type="predicted"/>
<dbReference type="PROSITE" id="PS50059">
    <property type="entry name" value="FKBP_PPIASE"/>
    <property type="match status" value="1"/>
</dbReference>
<keyword evidence="1" id="KW-0413">Isomerase</keyword>
<dbReference type="GO" id="GO:0003755">
    <property type="term" value="F:peptidyl-prolyl cis-trans isomerase activity"/>
    <property type="evidence" value="ECO:0007669"/>
    <property type="project" value="UniProtKB-KW"/>
</dbReference>
<dbReference type="Pfam" id="PF00254">
    <property type="entry name" value="FKBP_C"/>
    <property type="match status" value="1"/>
</dbReference>
<reference evidence="3" key="1">
    <citation type="submission" date="2021-03" db="EMBL/GenBank/DDBJ databases">
        <authorList>
            <person name="Li Z."/>
            <person name="Yang C."/>
        </authorList>
    </citation>
    <scope>NUCLEOTIDE SEQUENCE</scope>
    <source>
        <strain evidence="3">Dzin_1.0</strain>
        <tissue evidence="3">Leaf</tissue>
    </source>
</reference>
<evidence type="ECO:0000313" key="3">
    <source>
        <dbReference type="EMBL" id="KAJ0984351.1"/>
    </source>
</evidence>
<dbReference type="SUPFAM" id="SSF54534">
    <property type="entry name" value="FKBP-like"/>
    <property type="match status" value="1"/>
</dbReference>
<protein>
    <recommendedName>
        <fullName evidence="1">peptidylprolyl isomerase</fullName>
        <ecNumber evidence="1">5.2.1.8</ecNumber>
    </recommendedName>
</protein>
<dbReference type="InterPro" id="IPR046357">
    <property type="entry name" value="PPIase_dom_sf"/>
</dbReference>
<feature type="domain" description="PPIase FKBP-type" evidence="2">
    <location>
        <begin position="129"/>
        <end position="223"/>
    </location>
</feature>
<dbReference type="EC" id="5.2.1.8" evidence="1"/>
<dbReference type="Proteomes" id="UP001085076">
    <property type="component" value="Miscellaneous, Linkage group lg01"/>
</dbReference>
<comment type="caution">
    <text evidence="3">The sequence shown here is derived from an EMBL/GenBank/DDBJ whole genome shotgun (WGS) entry which is preliminary data.</text>
</comment>
<gene>
    <name evidence="3" type="ORF">J5N97_002707</name>
</gene>
<sequence>MSNADIEMSLCLGNIEIMMCFFSKLNVKIGKNVKNFKLFRFFWDAGGAEEARDVFTEVRIMGVELDNVKVAHVIKACANVSHTSNTFFSGMNVKRFISRILMAMFCLEMGGSAEICELLTEKRAKGVEQDIITLANVSTTGAMAGTLRKGKHVQSQIAFIVKEMFIFPALAKALQPIENTEIILLTVKPSYAYGEQGQPTSSCTGAIPTTATLHLVLELVIRKIASEIWNDMKIIKRVFDARQAQGGGLVNCHPAFEDLMDKMATRRRSSASSECTAVGWFSLVDYLKNRITGASQLVDANLVVTWVVGPMNIFLIKQDQAVKEVLLRLIEFKILIHWLGRPPEDPTGNSFESFSKHCPTLHLEDKVDLKGERIDTTLVTRMVIKWIIAGY</sequence>
<evidence type="ECO:0000259" key="2">
    <source>
        <dbReference type="PROSITE" id="PS50059"/>
    </source>
</evidence>
<keyword evidence="1" id="KW-0697">Rotamase</keyword>
<keyword evidence="4" id="KW-1185">Reference proteome</keyword>